<sequence>MAPSRAHPPRKAQLHPQPRAPALVTYKHELRRPPSEISPDDFSAMCSAWVEVQLRGRAVSQEMEAYIEFRTYNAIVARSDVSLKELADFIGAEPRRVAVGIPQRQLPDLPPLAHFCAALFPIDRAAHDHRQHSHSGKWGGIGLRLVDNYVVGRRIEKDLFDETGTYPDSVVSGPIWASPRRSPTASADAAPSASLKIPIRWSTLDDVPAQEVPSAQQAWCFVAVDPTDIPPPLPSSPLQSDFDQFDELFSSPPTSDESSYDFEVGLSLAKNNCGGKMGKGSRRGEGRARACSSTTSATN</sequence>
<gene>
    <name evidence="2" type="ORF">BDK51DRAFT_39313</name>
</gene>
<dbReference type="AlphaFoldDB" id="A0A4P9WHB8"/>
<dbReference type="EMBL" id="KZ995540">
    <property type="protein sequence ID" value="RKO90470.1"/>
    <property type="molecule type" value="Genomic_DNA"/>
</dbReference>
<reference evidence="3" key="1">
    <citation type="journal article" date="2018" name="Nat. Microbiol.">
        <title>Leveraging single-cell genomics to expand the fungal tree of life.</title>
        <authorList>
            <person name="Ahrendt S.R."/>
            <person name="Quandt C.A."/>
            <person name="Ciobanu D."/>
            <person name="Clum A."/>
            <person name="Salamov A."/>
            <person name="Andreopoulos B."/>
            <person name="Cheng J.F."/>
            <person name="Woyke T."/>
            <person name="Pelin A."/>
            <person name="Henrissat B."/>
            <person name="Reynolds N.K."/>
            <person name="Benny G.L."/>
            <person name="Smith M.E."/>
            <person name="James T.Y."/>
            <person name="Grigoriev I.V."/>
        </authorList>
    </citation>
    <scope>NUCLEOTIDE SEQUENCE [LARGE SCALE GENOMIC DNA]</scope>
</reference>
<protein>
    <submittedName>
        <fullName evidence="2">Uncharacterized protein</fullName>
    </submittedName>
</protein>
<evidence type="ECO:0000313" key="3">
    <source>
        <dbReference type="Proteomes" id="UP000269721"/>
    </source>
</evidence>
<feature type="region of interest" description="Disordered" evidence="1">
    <location>
        <begin position="230"/>
        <end position="299"/>
    </location>
</feature>
<dbReference type="Proteomes" id="UP000269721">
    <property type="component" value="Unassembled WGS sequence"/>
</dbReference>
<feature type="region of interest" description="Disordered" evidence="1">
    <location>
        <begin position="1"/>
        <end position="20"/>
    </location>
</feature>
<evidence type="ECO:0000256" key="1">
    <source>
        <dbReference type="SAM" id="MobiDB-lite"/>
    </source>
</evidence>
<organism evidence="2 3">
    <name type="scientific">Blyttiomyces helicus</name>
    <dbReference type="NCBI Taxonomy" id="388810"/>
    <lineage>
        <taxon>Eukaryota</taxon>
        <taxon>Fungi</taxon>
        <taxon>Fungi incertae sedis</taxon>
        <taxon>Chytridiomycota</taxon>
        <taxon>Chytridiomycota incertae sedis</taxon>
        <taxon>Chytridiomycetes</taxon>
        <taxon>Chytridiomycetes incertae sedis</taxon>
        <taxon>Blyttiomyces</taxon>
    </lineage>
</organism>
<keyword evidence="3" id="KW-1185">Reference proteome</keyword>
<accession>A0A4P9WHB8</accession>
<evidence type="ECO:0000313" key="2">
    <source>
        <dbReference type="EMBL" id="RKO90470.1"/>
    </source>
</evidence>
<proteinExistence type="predicted"/>
<name>A0A4P9WHB8_9FUNG</name>